<evidence type="ECO:0000259" key="1">
    <source>
        <dbReference type="Pfam" id="PF08818"/>
    </source>
</evidence>
<evidence type="ECO:0000313" key="3">
    <source>
        <dbReference type="Proteomes" id="UP000266183"/>
    </source>
</evidence>
<dbReference type="SUPFAM" id="SSF159888">
    <property type="entry name" value="YdhG-like"/>
    <property type="match status" value="1"/>
</dbReference>
<evidence type="ECO:0000313" key="2">
    <source>
        <dbReference type="EMBL" id="AYB33537.1"/>
    </source>
</evidence>
<sequence length="144" mass="16483">MPGPTKTVDIDQMIATLPRDEQVLVKRLRALVTECIPQATEKAYDGQVMPFYTRNRLICFIWPPSMAWEPNANFEKQKAKGVALGFNQGSLMANEDGVLLAEGRKQVYMMYFKKLDDIDEHQVRALLFEAAMIDGQFAKKKKRK</sequence>
<dbReference type="AlphaFoldDB" id="A0A385STR3"/>
<proteinExistence type="predicted"/>
<protein>
    <submittedName>
        <fullName evidence="2">DUF1801 domain-containing protein</fullName>
    </submittedName>
</protein>
<feature type="domain" description="YdhG-like" evidence="1">
    <location>
        <begin position="25"/>
        <end position="130"/>
    </location>
</feature>
<dbReference type="InterPro" id="IPR014922">
    <property type="entry name" value="YdhG-like"/>
</dbReference>
<dbReference type="EMBL" id="CP032382">
    <property type="protein sequence ID" value="AYB33537.1"/>
    <property type="molecule type" value="Genomic_DNA"/>
</dbReference>
<name>A0A385STR3_9BACT</name>
<accession>A0A385STR3</accession>
<dbReference type="Pfam" id="PF08818">
    <property type="entry name" value="DUF1801"/>
    <property type="match status" value="1"/>
</dbReference>
<organism evidence="2 3">
    <name type="scientific">Chryseolinea soli</name>
    <dbReference type="NCBI Taxonomy" id="2321403"/>
    <lineage>
        <taxon>Bacteria</taxon>
        <taxon>Pseudomonadati</taxon>
        <taxon>Bacteroidota</taxon>
        <taxon>Cytophagia</taxon>
        <taxon>Cytophagales</taxon>
        <taxon>Fulvivirgaceae</taxon>
        <taxon>Chryseolinea</taxon>
    </lineage>
</organism>
<reference evidence="3" key="1">
    <citation type="submission" date="2018-09" db="EMBL/GenBank/DDBJ databases">
        <title>Chryseolinea sp. KIS68-18 isolated from soil.</title>
        <authorList>
            <person name="Weon H.-Y."/>
            <person name="Kwon S.-W."/>
            <person name="Lee S.A."/>
        </authorList>
    </citation>
    <scope>NUCLEOTIDE SEQUENCE [LARGE SCALE GENOMIC DNA]</scope>
    <source>
        <strain evidence="3">KIS68-18</strain>
    </source>
</reference>
<dbReference type="Proteomes" id="UP000266183">
    <property type="component" value="Chromosome"/>
</dbReference>
<keyword evidence="3" id="KW-1185">Reference proteome</keyword>
<dbReference type="KEGG" id="chk:D4L85_24420"/>
<gene>
    <name evidence="2" type="ORF">D4L85_24420</name>
</gene>